<dbReference type="Proteomes" id="UP000478837">
    <property type="component" value="Unassembled WGS sequence"/>
</dbReference>
<feature type="transmembrane region" description="Helical" evidence="1">
    <location>
        <begin position="124"/>
        <end position="142"/>
    </location>
</feature>
<gene>
    <name evidence="2" type="ORF">GTW09_16765</name>
</gene>
<dbReference type="RefSeq" id="WP_163112789.1">
    <property type="nucleotide sequence ID" value="NZ_JAAAWP010000015.1"/>
</dbReference>
<reference evidence="2 3" key="1">
    <citation type="submission" date="2020-01" db="EMBL/GenBank/DDBJ databases">
        <title>Genomes of bacteria type strains.</title>
        <authorList>
            <person name="Chen J."/>
            <person name="Zhu S."/>
            <person name="Yang J."/>
        </authorList>
    </citation>
    <scope>NUCLEOTIDE SEQUENCE [LARGE SCALE GENOMIC DNA]</scope>
    <source>
        <strain evidence="2 3">LMG 22958</strain>
    </source>
</reference>
<keyword evidence="1" id="KW-0472">Membrane</keyword>
<name>A0A6L9MY45_9ALTE</name>
<evidence type="ECO:0000313" key="2">
    <source>
        <dbReference type="EMBL" id="NDW23169.1"/>
    </source>
</evidence>
<sequence>MEKAHSKYKKVNYSLKDGLNFYFGDENLAVQVKVKPLSNERIFFVNGNEIARQSGLSTLKKTSNETFRYLDSNFEVELYVESFISGRIRCTLIKDSAHFATLRFNPRTFEVEHKGLARVVKESLLGGLVGAVSGYALATLFIL</sequence>
<proteinExistence type="predicted"/>
<keyword evidence="1" id="KW-1133">Transmembrane helix</keyword>
<protein>
    <submittedName>
        <fullName evidence="2">Uncharacterized protein</fullName>
    </submittedName>
</protein>
<keyword evidence="3" id="KW-1185">Reference proteome</keyword>
<evidence type="ECO:0000256" key="1">
    <source>
        <dbReference type="SAM" id="Phobius"/>
    </source>
</evidence>
<comment type="caution">
    <text evidence="2">The sequence shown here is derived from an EMBL/GenBank/DDBJ whole genome shotgun (WGS) entry which is preliminary data.</text>
</comment>
<accession>A0A6L9MY45</accession>
<keyword evidence="1" id="KW-0812">Transmembrane</keyword>
<organism evidence="2 3">
    <name type="scientific">Alteromonas hispanica</name>
    <dbReference type="NCBI Taxonomy" id="315421"/>
    <lineage>
        <taxon>Bacteria</taxon>
        <taxon>Pseudomonadati</taxon>
        <taxon>Pseudomonadota</taxon>
        <taxon>Gammaproteobacteria</taxon>
        <taxon>Alteromonadales</taxon>
        <taxon>Alteromonadaceae</taxon>
        <taxon>Alteromonas/Salinimonas group</taxon>
        <taxon>Alteromonas</taxon>
    </lineage>
</organism>
<evidence type="ECO:0000313" key="3">
    <source>
        <dbReference type="Proteomes" id="UP000478837"/>
    </source>
</evidence>
<dbReference type="EMBL" id="JAAAWP010000015">
    <property type="protein sequence ID" value="NDW23169.1"/>
    <property type="molecule type" value="Genomic_DNA"/>
</dbReference>
<dbReference type="AlphaFoldDB" id="A0A6L9MY45"/>